<dbReference type="GO" id="GO:0051028">
    <property type="term" value="P:mRNA transport"/>
    <property type="evidence" value="ECO:0007669"/>
    <property type="project" value="UniProtKB-UniRule"/>
</dbReference>
<accession>A0AAV9UF08</accession>
<gene>
    <name evidence="3" type="ORF">TWF696_009036</name>
</gene>
<dbReference type="GO" id="GO:0005634">
    <property type="term" value="C:nucleus"/>
    <property type="evidence" value="ECO:0007669"/>
    <property type="project" value="UniProtKB-SubCell"/>
</dbReference>
<dbReference type="Gene3D" id="3.10.450.50">
    <property type="match status" value="1"/>
</dbReference>
<evidence type="ECO:0000313" key="4">
    <source>
        <dbReference type="Proteomes" id="UP001375240"/>
    </source>
</evidence>
<dbReference type="SUPFAM" id="SSF54427">
    <property type="entry name" value="NTF2-like"/>
    <property type="match status" value="1"/>
</dbReference>
<dbReference type="InterPro" id="IPR032710">
    <property type="entry name" value="NTF2-like_dom_sf"/>
</dbReference>
<dbReference type="PANTHER" id="PTHR12612">
    <property type="entry name" value="NUCLEAR TRANSPORT FACTOR 2"/>
    <property type="match status" value="1"/>
</dbReference>
<comment type="subcellular location">
    <subcellularLocation>
        <location evidence="1">Cytoplasm</location>
    </subcellularLocation>
    <subcellularLocation>
        <location evidence="1">Nucleus</location>
    </subcellularLocation>
</comment>
<dbReference type="InterPro" id="IPR045875">
    <property type="entry name" value="NTF2"/>
</dbReference>
<evidence type="ECO:0000256" key="1">
    <source>
        <dbReference type="RuleBase" id="RU369002"/>
    </source>
</evidence>
<keyword evidence="1" id="KW-0813">Transport</keyword>
<dbReference type="InterPro" id="IPR018222">
    <property type="entry name" value="Nuclear_transport_factor_2_euk"/>
</dbReference>
<sequence>MPSGMEDDILVQLSYSAAKAFVSTYYADLHNAREKLSSYYSPTASISWNGNQLTGGADVQKLHTQMLPATYEVQCFDAQPLLPNGRGQCSIMLATNGYVKFGEEKDAALRGFSETLVLEPDTSTTPIQFLVTQQSFRFVF</sequence>
<dbReference type="Proteomes" id="UP001375240">
    <property type="component" value="Unassembled WGS sequence"/>
</dbReference>
<evidence type="ECO:0000313" key="3">
    <source>
        <dbReference type="EMBL" id="KAK6340712.1"/>
    </source>
</evidence>
<organism evidence="3 4">
    <name type="scientific">Orbilia brochopaga</name>
    <dbReference type="NCBI Taxonomy" id="3140254"/>
    <lineage>
        <taxon>Eukaryota</taxon>
        <taxon>Fungi</taxon>
        <taxon>Dikarya</taxon>
        <taxon>Ascomycota</taxon>
        <taxon>Pezizomycotina</taxon>
        <taxon>Orbiliomycetes</taxon>
        <taxon>Orbiliales</taxon>
        <taxon>Orbiliaceae</taxon>
        <taxon>Orbilia</taxon>
    </lineage>
</organism>
<dbReference type="GO" id="GO:0015031">
    <property type="term" value="P:protein transport"/>
    <property type="evidence" value="ECO:0007669"/>
    <property type="project" value="UniProtKB-KW"/>
</dbReference>
<dbReference type="AlphaFoldDB" id="A0AAV9UF08"/>
<keyword evidence="1" id="KW-0963">Cytoplasm</keyword>
<keyword evidence="4" id="KW-1185">Reference proteome</keyword>
<keyword evidence="1" id="KW-0539">Nucleus</keyword>
<keyword evidence="1" id="KW-0653">Protein transport</keyword>
<dbReference type="GO" id="GO:0005737">
    <property type="term" value="C:cytoplasm"/>
    <property type="evidence" value="ECO:0007669"/>
    <property type="project" value="UniProtKB-SubCell"/>
</dbReference>
<dbReference type="EMBL" id="JAVHNQ010000008">
    <property type="protein sequence ID" value="KAK6340712.1"/>
    <property type="molecule type" value="Genomic_DNA"/>
</dbReference>
<comment type="function">
    <text evidence="1">Has a role in nuclear-cytoplasmic transport of proteins and mRNAs.</text>
</comment>
<feature type="domain" description="NTF2" evidence="2">
    <location>
        <begin position="17"/>
        <end position="138"/>
    </location>
</feature>
<dbReference type="InterPro" id="IPR002075">
    <property type="entry name" value="NTF2_dom"/>
</dbReference>
<dbReference type="Pfam" id="PF02136">
    <property type="entry name" value="NTF2"/>
    <property type="match status" value="1"/>
</dbReference>
<dbReference type="PROSITE" id="PS50177">
    <property type="entry name" value="NTF2_DOMAIN"/>
    <property type="match status" value="1"/>
</dbReference>
<dbReference type="GO" id="GO:0006913">
    <property type="term" value="P:nucleocytoplasmic transport"/>
    <property type="evidence" value="ECO:0007669"/>
    <property type="project" value="UniProtKB-UniRule"/>
</dbReference>
<proteinExistence type="predicted"/>
<comment type="caution">
    <text evidence="3">The sequence shown here is derived from an EMBL/GenBank/DDBJ whole genome shotgun (WGS) entry which is preliminary data.</text>
</comment>
<name>A0AAV9UF08_9PEZI</name>
<reference evidence="3 4" key="1">
    <citation type="submission" date="2019-10" db="EMBL/GenBank/DDBJ databases">
        <authorList>
            <person name="Palmer J.M."/>
        </authorList>
    </citation>
    <scope>NUCLEOTIDE SEQUENCE [LARGE SCALE GENOMIC DNA]</scope>
    <source>
        <strain evidence="3 4">TWF696</strain>
    </source>
</reference>
<protein>
    <recommendedName>
        <fullName evidence="1">NTF2-related export protein</fullName>
    </recommendedName>
</protein>
<evidence type="ECO:0000259" key="2">
    <source>
        <dbReference type="PROSITE" id="PS50177"/>
    </source>
</evidence>